<dbReference type="AlphaFoldDB" id="A0A1G9TRG1"/>
<dbReference type="RefSeq" id="WP_092727641.1">
    <property type="nucleotide sequence ID" value="NZ_FNGW01000013.1"/>
</dbReference>
<reference evidence="2 3" key="1">
    <citation type="submission" date="2016-10" db="EMBL/GenBank/DDBJ databases">
        <authorList>
            <person name="de Groot N.N."/>
        </authorList>
    </citation>
    <scope>NUCLEOTIDE SEQUENCE [LARGE SCALE GENOMIC DNA]</scope>
    <source>
        <strain evidence="2 3">DSM 797</strain>
    </source>
</reference>
<dbReference type="EMBL" id="FNGW01000013">
    <property type="protein sequence ID" value="SDM49705.1"/>
    <property type="molecule type" value="Genomic_DNA"/>
</dbReference>
<evidence type="ECO:0000256" key="1">
    <source>
        <dbReference type="SAM" id="Phobius"/>
    </source>
</evidence>
<dbReference type="InterPro" id="IPR012902">
    <property type="entry name" value="N_methyl_site"/>
</dbReference>
<evidence type="ECO:0000313" key="2">
    <source>
        <dbReference type="EMBL" id="SDM49705.1"/>
    </source>
</evidence>
<keyword evidence="3" id="KW-1185">Reference proteome</keyword>
<keyword evidence="1" id="KW-0472">Membrane</keyword>
<dbReference type="NCBIfam" id="TIGR02532">
    <property type="entry name" value="IV_pilin_GFxxxE"/>
    <property type="match status" value="1"/>
</dbReference>
<sequence>MNIRKNNGFTLLELLVSLSILTIVIFVGYKIIDKSIISTKNQGNINKGQLTMNDINNYLNRDIEQSTSIELDLTTVKEDSSKLNLGRLDDEYIRFINSTQSNKSMIYTYTIVSDNKENKVIAKYITNIEFKDNKYKYSVSRHDSKDVKINFTSNSILKSTNLPPFIIKGKNPYEVSIQYNGRYDKNVNHVFNVTSRYIKSEDISIPPKDPEDLPLKGDLIFKYTKTNETQNSGEYEWSKEIECNILDEKVESKSIKRNHGDYKENFNIFINTDSGYMSSHTGGDLVMPINNEIIKYITGIKISLSEGLEVQNFSIPNYSSQKLSSGKVYEFRDIYKNQYNISGNVHISKLSNSNKKNTIIVDFIYK</sequence>
<accession>A0A1G9TRG1</accession>
<feature type="transmembrane region" description="Helical" evidence="1">
    <location>
        <begin position="12"/>
        <end position="32"/>
    </location>
</feature>
<dbReference type="STRING" id="1121325.SAMN04515677_11340"/>
<name>A0A1G9TRG1_9FIRM</name>
<dbReference type="Proteomes" id="UP000199068">
    <property type="component" value="Unassembled WGS sequence"/>
</dbReference>
<gene>
    <name evidence="2" type="ORF">SAMN04515677_11340</name>
</gene>
<protein>
    <submittedName>
        <fullName evidence="2">Prepilin-type N-terminal cleavage/methylation domain-containing protein</fullName>
    </submittedName>
</protein>
<keyword evidence="1" id="KW-1133">Transmembrane helix</keyword>
<organism evidence="2 3">
    <name type="scientific">Romboutsia lituseburensis DSM 797</name>
    <dbReference type="NCBI Taxonomy" id="1121325"/>
    <lineage>
        <taxon>Bacteria</taxon>
        <taxon>Bacillati</taxon>
        <taxon>Bacillota</taxon>
        <taxon>Clostridia</taxon>
        <taxon>Peptostreptococcales</taxon>
        <taxon>Peptostreptococcaceae</taxon>
        <taxon>Romboutsia</taxon>
    </lineage>
</organism>
<dbReference type="Pfam" id="PF07963">
    <property type="entry name" value="N_methyl"/>
    <property type="match status" value="1"/>
</dbReference>
<proteinExistence type="predicted"/>
<keyword evidence="1" id="KW-0812">Transmembrane</keyword>
<evidence type="ECO:0000313" key="3">
    <source>
        <dbReference type="Proteomes" id="UP000199068"/>
    </source>
</evidence>